<gene>
    <name evidence="2" type="ORF">CPTSoftv3_030</name>
</gene>
<keyword evidence="1" id="KW-0472">Membrane</keyword>
<proteinExistence type="predicted"/>
<protein>
    <submittedName>
        <fullName evidence="2">Uncharacterized protein</fullName>
    </submittedName>
</protein>
<dbReference type="Proteomes" id="UP000324815">
    <property type="component" value="Segment"/>
</dbReference>
<keyword evidence="1" id="KW-1133">Transmembrane helix</keyword>
<name>A0A5C1K7L5_9CAUD</name>
<keyword evidence="3" id="KW-1185">Reference proteome</keyword>
<sequence>MKNGKWHIQWLFNTGYLGLFLFGDYLRQTYPEFLDENYWWLIPVILFWTSLDIKYTWSKADKQ</sequence>
<evidence type="ECO:0000313" key="2">
    <source>
        <dbReference type="EMBL" id="QEM42148.1"/>
    </source>
</evidence>
<organism evidence="2 3">
    <name type="scientific">Klebsiella phage Soft</name>
    <dbReference type="NCBI Taxonomy" id="2601626"/>
    <lineage>
        <taxon>Viruses</taxon>
        <taxon>Duplodnaviria</taxon>
        <taxon>Heunggongvirae</taxon>
        <taxon>Uroviricota</taxon>
        <taxon>Caudoviricetes</taxon>
        <taxon>Casjensviridae</taxon>
        <taxon>Yonseivirus</taxon>
        <taxon>Yonseivirus soft</taxon>
    </lineage>
</organism>
<evidence type="ECO:0000256" key="1">
    <source>
        <dbReference type="SAM" id="Phobius"/>
    </source>
</evidence>
<feature type="transmembrane region" description="Helical" evidence="1">
    <location>
        <begin position="38"/>
        <end position="57"/>
    </location>
</feature>
<reference evidence="2" key="1">
    <citation type="submission" date="2019-06" db="EMBL/GenBank/DDBJ databases">
        <title>Complete genome sequence of Klebsiella pneumonaie chi-like phage Soft.</title>
        <authorList>
            <person name="Michalik J.A."/>
            <person name="Kohler B."/>
            <person name="Liu M."/>
            <person name="Gill J."/>
        </authorList>
    </citation>
    <scope>NUCLEOTIDE SEQUENCE [LARGE SCALE GENOMIC DNA]</scope>
</reference>
<keyword evidence="1" id="KW-0812">Transmembrane</keyword>
<evidence type="ECO:0000313" key="3">
    <source>
        <dbReference type="Proteomes" id="UP000324815"/>
    </source>
</evidence>
<accession>A0A5C1K7L5</accession>
<feature type="transmembrane region" description="Helical" evidence="1">
    <location>
        <begin position="7"/>
        <end position="26"/>
    </location>
</feature>
<dbReference type="EMBL" id="MN106244">
    <property type="protein sequence ID" value="QEM42148.1"/>
    <property type="molecule type" value="Genomic_DNA"/>
</dbReference>